<comment type="caution">
    <text evidence="5">The sequence shown here is derived from an EMBL/GenBank/DDBJ whole genome shotgun (WGS) entry which is preliminary data.</text>
</comment>
<organism evidence="5 6">
    <name type="scientific">Anisodus acutangulus</name>
    <dbReference type="NCBI Taxonomy" id="402998"/>
    <lineage>
        <taxon>Eukaryota</taxon>
        <taxon>Viridiplantae</taxon>
        <taxon>Streptophyta</taxon>
        <taxon>Embryophyta</taxon>
        <taxon>Tracheophyta</taxon>
        <taxon>Spermatophyta</taxon>
        <taxon>Magnoliopsida</taxon>
        <taxon>eudicotyledons</taxon>
        <taxon>Gunneridae</taxon>
        <taxon>Pentapetalae</taxon>
        <taxon>asterids</taxon>
        <taxon>lamiids</taxon>
        <taxon>Solanales</taxon>
        <taxon>Solanaceae</taxon>
        <taxon>Solanoideae</taxon>
        <taxon>Hyoscyameae</taxon>
        <taxon>Anisodus</taxon>
    </lineage>
</organism>
<feature type="compositionally biased region" description="Polar residues" evidence="4">
    <location>
        <begin position="1"/>
        <end position="17"/>
    </location>
</feature>
<evidence type="ECO:0000256" key="3">
    <source>
        <dbReference type="PROSITE-ProRule" id="PRU01191"/>
    </source>
</evidence>
<keyword evidence="1" id="KW-0805">Transcription regulation</keyword>
<evidence type="ECO:0000256" key="1">
    <source>
        <dbReference type="ARBA" id="ARBA00023015"/>
    </source>
</evidence>
<comment type="similarity">
    <text evidence="3">Belongs to the GRAS family.</text>
</comment>
<dbReference type="Pfam" id="PF03514">
    <property type="entry name" value="GRAS"/>
    <property type="match status" value="1"/>
</dbReference>
<evidence type="ECO:0000313" key="6">
    <source>
        <dbReference type="Proteomes" id="UP001152561"/>
    </source>
</evidence>
<sequence>MNPSFYENRSKSSTLSDNAAWDKQKSCLIKQSKGGRPRGSKKGAKTNEVVDLTSLLTRCAEAAASYNSEIFMEVLKKIRQHSSPFGDATARLAYCFANALEARFAGGDATLATSRRISAADFLKAYQT</sequence>
<reference evidence="6" key="1">
    <citation type="journal article" date="2023" name="Proc. Natl. Acad. Sci. U.S.A.">
        <title>Genomic and structural basis for evolution of tropane alkaloid biosynthesis.</title>
        <authorList>
            <person name="Wanga Y.-J."/>
            <person name="Taina T."/>
            <person name="Yua J.-Y."/>
            <person name="Lia J."/>
            <person name="Xua B."/>
            <person name="Chenc J."/>
            <person name="D'Auriad J.C."/>
            <person name="Huanga J.-P."/>
            <person name="Huanga S.-X."/>
        </authorList>
    </citation>
    <scope>NUCLEOTIDE SEQUENCE [LARGE SCALE GENOMIC DNA]</scope>
    <source>
        <strain evidence="6">cv. KIB-2019</strain>
    </source>
</reference>
<dbReference type="InterPro" id="IPR005202">
    <property type="entry name" value="TF_GRAS"/>
</dbReference>
<feature type="region of interest" description="Disordered" evidence="4">
    <location>
        <begin position="1"/>
        <end position="21"/>
    </location>
</feature>
<evidence type="ECO:0000256" key="4">
    <source>
        <dbReference type="SAM" id="MobiDB-lite"/>
    </source>
</evidence>
<keyword evidence="2" id="KW-0804">Transcription</keyword>
<comment type="caution">
    <text evidence="3">Lacks conserved residue(s) required for the propagation of feature annotation.</text>
</comment>
<dbReference type="AlphaFoldDB" id="A0A9Q1LVR1"/>
<proteinExistence type="inferred from homology"/>
<dbReference type="PROSITE" id="PS50985">
    <property type="entry name" value="GRAS"/>
    <property type="match status" value="1"/>
</dbReference>
<protein>
    <submittedName>
        <fullName evidence="5">Uncharacterized protein</fullName>
    </submittedName>
</protein>
<keyword evidence="6" id="KW-1185">Reference proteome</keyword>
<evidence type="ECO:0000256" key="2">
    <source>
        <dbReference type="ARBA" id="ARBA00023163"/>
    </source>
</evidence>
<dbReference type="EMBL" id="JAJAGQ010000014">
    <property type="protein sequence ID" value="KAJ8543563.1"/>
    <property type="molecule type" value="Genomic_DNA"/>
</dbReference>
<evidence type="ECO:0000313" key="5">
    <source>
        <dbReference type="EMBL" id="KAJ8543563.1"/>
    </source>
</evidence>
<accession>A0A9Q1LVR1</accession>
<gene>
    <name evidence="5" type="ORF">K7X08_006086</name>
</gene>
<dbReference type="Proteomes" id="UP001152561">
    <property type="component" value="Unassembled WGS sequence"/>
</dbReference>
<name>A0A9Q1LVR1_9SOLA</name>
<dbReference type="OrthoDB" id="47276at2759"/>